<evidence type="ECO:0000313" key="1">
    <source>
        <dbReference type="EMBL" id="GFS91863.1"/>
    </source>
</evidence>
<dbReference type="Proteomes" id="UP000887013">
    <property type="component" value="Unassembled WGS sequence"/>
</dbReference>
<protein>
    <submittedName>
        <fullName evidence="1">Integrase catalytic domain-containing protein</fullName>
    </submittedName>
</protein>
<dbReference type="AlphaFoldDB" id="A0A8X6N3P2"/>
<evidence type="ECO:0000313" key="2">
    <source>
        <dbReference type="Proteomes" id="UP000887013"/>
    </source>
</evidence>
<dbReference type="EMBL" id="BMAW01004982">
    <property type="protein sequence ID" value="GFS91863.1"/>
    <property type="molecule type" value="Genomic_DNA"/>
</dbReference>
<comment type="caution">
    <text evidence="1">The sequence shown here is derived from an EMBL/GenBank/DDBJ whole genome shotgun (WGS) entry which is preliminary data.</text>
</comment>
<reference evidence="1" key="1">
    <citation type="submission" date="2020-08" db="EMBL/GenBank/DDBJ databases">
        <title>Multicomponent nature underlies the extraordinary mechanical properties of spider dragline silk.</title>
        <authorList>
            <person name="Kono N."/>
            <person name="Nakamura H."/>
            <person name="Mori M."/>
            <person name="Yoshida Y."/>
            <person name="Ohtoshi R."/>
            <person name="Malay A.D."/>
            <person name="Moran D.A.P."/>
            <person name="Tomita M."/>
            <person name="Numata K."/>
            <person name="Arakawa K."/>
        </authorList>
    </citation>
    <scope>NUCLEOTIDE SEQUENCE</scope>
</reference>
<sequence length="175" mass="19355">MAVERKDILKGVRRGNCKSCSFGGIEQAEKFQIYNINLSNADGSCNCELVVLDDMKICASLPRMNDDNCLKQLKDLGILISDGMINEKSCLYEKNSGEINLLIGADYSGKLLTGNVKHLSGSLVAIHTLLGWTVMDTVGIHYSTAKRSKTETQQLAMKHSRETISRDNIRNTVRS</sequence>
<name>A0A8X6N3P2_NEPPI</name>
<organism evidence="1 2">
    <name type="scientific">Nephila pilipes</name>
    <name type="common">Giant wood spider</name>
    <name type="synonym">Nephila maculata</name>
    <dbReference type="NCBI Taxonomy" id="299642"/>
    <lineage>
        <taxon>Eukaryota</taxon>
        <taxon>Metazoa</taxon>
        <taxon>Ecdysozoa</taxon>
        <taxon>Arthropoda</taxon>
        <taxon>Chelicerata</taxon>
        <taxon>Arachnida</taxon>
        <taxon>Araneae</taxon>
        <taxon>Araneomorphae</taxon>
        <taxon>Entelegynae</taxon>
        <taxon>Araneoidea</taxon>
        <taxon>Nephilidae</taxon>
        <taxon>Nephila</taxon>
    </lineage>
</organism>
<proteinExistence type="predicted"/>
<accession>A0A8X6N3P2</accession>
<gene>
    <name evidence="1" type="primary">AVEN_182086_1</name>
    <name evidence="1" type="ORF">NPIL_237101</name>
</gene>
<keyword evidence="2" id="KW-1185">Reference proteome</keyword>
<dbReference type="OrthoDB" id="6432729at2759"/>